<dbReference type="RefSeq" id="WP_209994375.1">
    <property type="nucleotide sequence ID" value="NZ_JBHSVQ010000001.1"/>
</dbReference>
<reference evidence="3" key="1">
    <citation type="journal article" date="2019" name="Int. J. Syst. Evol. Microbiol.">
        <title>The Global Catalogue of Microorganisms (GCM) 10K type strain sequencing project: providing services to taxonomists for standard genome sequencing and annotation.</title>
        <authorList>
            <consortium name="The Broad Institute Genomics Platform"/>
            <consortium name="The Broad Institute Genome Sequencing Center for Infectious Disease"/>
            <person name="Wu L."/>
            <person name="Ma J."/>
        </authorList>
    </citation>
    <scope>NUCLEOTIDE SEQUENCE [LARGE SCALE GENOMIC DNA]</scope>
    <source>
        <strain evidence="3">CCM 8725</strain>
    </source>
</reference>
<protein>
    <submittedName>
        <fullName evidence="2">Septum formation initiator family protein</fullName>
    </submittedName>
</protein>
<keyword evidence="1" id="KW-0472">Membrane</keyword>
<dbReference type="Pfam" id="PF04977">
    <property type="entry name" value="DivIC"/>
    <property type="match status" value="1"/>
</dbReference>
<keyword evidence="1" id="KW-0812">Transmembrane</keyword>
<name>A0ABW5F049_9BACL</name>
<accession>A0ABW5F049</accession>
<feature type="transmembrane region" description="Helical" evidence="1">
    <location>
        <begin position="25"/>
        <end position="44"/>
    </location>
</feature>
<evidence type="ECO:0000313" key="3">
    <source>
        <dbReference type="Proteomes" id="UP001597448"/>
    </source>
</evidence>
<organism evidence="2 3">
    <name type="scientific">Paenibacillus rhizoplanae</name>
    <dbReference type="NCBI Taxonomy" id="1917181"/>
    <lineage>
        <taxon>Bacteria</taxon>
        <taxon>Bacillati</taxon>
        <taxon>Bacillota</taxon>
        <taxon>Bacilli</taxon>
        <taxon>Bacillales</taxon>
        <taxon>Paenibacillaceae</taxon>
        <taxon>Paenibacillus</taxon>
    </lineage>
</organism>
<comment type="caution">
    <text evidence="2">The sequence shown here is derived from an EMBL/GenBank/DDBJ whole genome shotgun (WGS) entry which is preliminary data.</text>
</comment>
<dbReference type="EMBL" id="JBHUKY010000004">
    <property type="protein sequence ID" value="MFD2408438.1"/>
    <property type="molecule type" value="Genomic_DNA"/>
</dbReference>
<gene>
    <name evidence="2" type="ORF">ACFSX3_01070</name>
</gene>
<proteinExistence type="predicted"/>
<dbReference type="InterPro" id="IPR007060">
    <property type="entry name" value="FtsL/DivIC"/>
</dbReference>
<evidence type="ECO:0000256" key="1">
    <source>
        <dbReference type="SAM" id="Phobius"/>
    </source>
</evidence>
<keyword evidence="1" id="KW-1133">Transmembrane helix</keyword>
<evidence type="ECO:0000313" key="2">
    <source>
        <dbReference type="EMBL" id="MFD2408438.1"/>
    </source>
</evidence>
<dbReference type="Proteomes" id="UP001597448">
    <property type="component" value="Unassembled WGS sequence"/>
</dbReference>
<sequence>MNRFSADEKDNNHHASAAGAKRRKFIWILVMAVFFGWAGFTFFAQSAAIADKSAQLARKTENSESVTATLNQLKYEVSRLNDDEYIGQLARKWYNMYPAGESPIRTEQSGQ</sequence>
<keyword evidence="3" id="KW-1185">Reference proteome</keyword>